<keyword evidence="4" id="KW-1185">Reference proteome</keyword>
<gene>
    <name evidence="3" type="ORF">HQ603_10040</name>
</gene>
<accession>A0ABS7P3V7</accession>
<feature type="coiled-coil region" evidence="1">
    <location>
        <begin position="95"/>
        <end position="129"/>
    </location>
</feature>
<dbReference type="Gene3D" id="1.10.260.40">
    <property type="entry name" value="lambda repressor-like DNA-binding domains"/>
    <property type="match status" value="1"/>
</dbReference>
<dbReference type="CDD" id="cd00093">
    <property type="entry name" value="HTH_XRE"/>
    <property type="match status" value="1"/>
</dbReference>
<dbReference type="PROSITE" id="PS50943">
    <property type="entry name" value="HTH_CROC1"/>
    <property type="match status" value="1"/>
</dbReference>
<reference evidence="3 4" key="1">
    <citation type="submission" date="2020-06" db="EMBL/GenBank/DDBJ databases">
        <title>Taxonomy, biology and ecology of Rhodococcus bacteria occurring in California pistachio and other woody hosts as revealed by genome sequence analyses.</title>
        <authorList>
            <person name="Gai Y."/>
            <person name="Riely B."/>
        </authorList>
    </citation>
    <scope>NUCLEOTIDE SEQUENCE [LARGE SCALE GENOMIC DNA]</scope>
    <source>
        <strain evidence="3 4">BP-281</strain>
    </source>
</reference>
<sequence>MQDDVERDPVQAVRQTVGANVATYRELAGISQAELASRLAAAMGKDRMDPTTITRMESGKRPTTVDEIAALATVFEIDSTALLAPSEDALTYFALRSAVDRLKTASQQRDSAEERIAQSLREVNSILEATPNLRFRLKPAEVDLIDRLRAPF</sequence>
<evidence type="ECO:0000259" key="2">
    <source>
        <dbReference type="PROSITE" id="PS50943"/>
    </source>
</evidence>
<evidence type="ECO:0000256" key="1">
    <source>
        <dbReference type="SAM" id="Coils"/>
    </source>
</evidence>
<keyword evidence="1" id="KW-0175">Coiled coil</keyword>
<dbReference type="Pfam" id="PF13560">
    <property type="entry name" value="HTH_31"/>
    <property type="match status" value="1"/>
</dbReference>
<evidence type="ECO:0000313" key="3">
    <source>
        <dbReference type="EMBL" id="MBY6367094.1"/>
    </source>
</evidence>
<dbReference type="Proteomes" id="UP000825228">
    <property type="component" value="Unassembled WGS sequence"/>
</dbReference>
<feature type="domain" description="HTH cro/C1-type" evidence="2">
    <location>
        <begin position="21"/>
        <end position="82"/>
    </location>
</feature>
<dbReference type="SUPFAM" id="SSF47413">
    <property type="entry name" value="lambda repressor-like DNA-binding domains"/>
    <property type="match status" value="1"/>
</dbReference>
<comment type="caution">
    <text evidence="3">The sequence shown here is derived from an EMBL/GenBank/DDBJ whole genome shotgun (WGS) entry which is preliminary data.</text>
</comment>
<dbReference type="InterPro" id="IPR010982">
    <property type="entry name" value="Lambda_DNA-bd_dom_sf"/>
</dbReference>
<name>A0ABS7P3V7_9NOCA</name>
<evidence type="ECO:0000313" key="4">
    <source>
        <dbReference type="Proteomes" id="UP000825228"/>
    </source>
</evidence>
<proteinExistence type="predicted"/>
<protein>
    <submittedName>
        <fullName evidence="3">Helix-turn-helix transcriptional regulator</fullName>
    </submittedName>
</protein>
<dbReference type="SMART" id="SM00530">
    <property type="entry name" value="HTH_XRE"/>
    <property type="match status" value="1"/>
</dbReference>
<organism evidence="3 4">
    <name type="scientific">Rhodococcoides corynebacterioides</name>
    <dbReference type="NCBI Taxonomy" id="53972"/>
    <lineage>
        <taxon>Bacteria</taxon>
        <taxon>Bacillati</taxon>
        <taxon>Actinomycetota</taxon>
        <taxon>Actinomycetes</taxon>
        <taxon>Mycobacteriales</taxon>
        <taxon>Nocardiaceae</taxon>
        <taxon>Rhodococcoides</taxon>
    </lineage>
</organism>
<dbReference type="RefSeq" id="WP_222684399.1">
    <property type="nucleotide sequence ID" value="NZ_JABUBT010000007.1"/>
</dbReference>
<dbReference type="EMBL" id="JABUBU010000006">
    <property type="protein sequence ID" value="MBY6367094.1"/>
    <property type="molecule type" value="Genomic_DNA"/>
</dbReference>
<dbReference type="InterPro" id="IPR001387">
    <property type="entry name" value="Cro/C1-type_HTH"/>
</dbReference>